<dbReference type="RefSeq" id="WP_152260888.1">
    <property type="nucleotide sequence ID" value="NZ_CP045143.1"/>
</dbReference>
<sequence length="45" mass="5281">MDWVLDYYKQGYYNANDLKLFVQVNWITADQYKKATGEDYVAPAA</sequence>
<protein>
    <submittedName>
        <fullName evidence="1">XkdX family protein</fullName>
    </submittedName>
</protein>
<name>A0A5P8M5A9_9LACO</name>
<dbReference type="EMBL" id="CP045143">
    <property type="protein sequence ID" value="QFR23690.1"/>
    <property type="molecule type" value="Genomic_DNA"/>
</dbReference>
<proteinExistence type="predicted"/>
<accession>A0A5P8M5A9</accession>
<dbReference type="NCBIfam" id="TIGR01669">
    <property type="entry name" value="phage_XkdX"/>
    <property type="match status" value="1"/>
</dbReference>
<dbReference type="KEGG" id="lhb:D1010_09880"/>
<organism evidence="1 2">
    <name type="scientific">Schleiferilactobacillus harbinensis</name>
    <dbReference type="NCBI Taxonomy" id="304207"/>
    <lineage>
        <taxon>Bacteria</taxon>
        <taxon>Bacillati</taxon>
        <taxon>Bacillota</taxon>
        <taxon>Bacilli</taxon>
        <taxon>Lactobacillales</taxon>
        <taxon>Lactobacillaceae</taxon>
        <taxon>Schleiferilactobacillus</taxon>
    </lineage>
</organism>
<gene>
    <name evidence="1" type="ORF">D1010_09880</name>
</gene>
<dbReference type="Pfam" id="PF09693">
    <property type="entry name" value="Phage_XkdX"/>
    <property type="match status" value="1"/>
</dbReference>
<dbReference type="AlphaFoldDB" id="A0A5P8M5A9"/>
<dbReference type="Proteomes" id="UP000326779">
    <property type="component" value="Chromosome"/>
</dbReference>
<evidence type="ECO:0000313" key="2">
    <source>
        <dbReference type="Proteomes" id="UP000326779"/>
    </source>
</evidence>
<dbReference type="InterPro" id="IPR010022">
    <property type="entry name" value="XkdX"/>
</dbReference>
<evidence type="ECO:0000313" key="1">
    <source>
        <dbReference type="EMBL" id="QFR23690.1"/>
    </source>
</evidence>
<reference evidence="1 2" key="1">
    <citation type="submission" date="2019-10" db="EMBL/GenBank/DDBJ databases">
        <title>The completed genome of Lactobacillus harbinensis M1.</title>
        <authorList>
            <person name="Zheng Y."/>
        </authorList>
    </citation>
    <scope>NUCLEOTIDE SEQUENCE [LARGE SCALE GENOMIC DNA]</scope>
    <source>
        <strain evidence="1 2">M1</strain>
    </source>
</reference>